<dbReference type="STRING" id="931626.Awo_c26910"/>
<dbReference type="Pfam" id="PF03668">
    <property type="entry name" value="RapZ-like_N"/>
    <property type="match status" value="1"/>
</dbReference>
<dbReference type="InterPro" id="IPR005337">
    <property type="entry name" value="RapZ-like"/>
</dbReference>
<dbReference type="KEGG" id="awo:Awo_c26910"/>
<reference evidence="8" key="1">
    <citation type="submission" date="2011-07" db="EMBL/GenBank/DDBJ databases">
        <title>Complete genome sequence of Acetobacterium woodii.</title>
        <authorList>
            <person name="Poehlein A."/>
            <person name="Schmidt S."/>
            <person name="Kaster A.-K."/>
            <person name="Goenrich M."/>
            <person name="Vollmers J."/>
            <person name="Thuermer A."/>
            <person name="Gottschalk G."/>
            <person name="Thauer R.K."/>
            <person name="Daniel R."/>
            <person name="Mueller V."/>
        </authorList>
    </citation>
    <scope>NUCLEOTIDE SEQUENCE [LARGE SCALE GENOMIC DNA]</scope>
    <source>
        <strain evidence="8">ATCC 29683 / DSM 1030 / JCM 2381 / KCTC 1655 / WB1</strain>
    </source>
</reference>
<dbReference type="NCBIfam" id="NF003828">
    <property type="entry name" value="PRK05416.1"/>
    <property type="match status" value="1"/>
</dbReference>
<dbReference type="AlphaFoldDB" id="H6LFF7"/>
<evidence type="ECO:0000313" key="7">
    <source>
        <dbReference type="EMBL" id="AFA49444.1"/>
    </source>
</evidence>
<gene>
    <name evidence="7" type="ordered locus">Awo_c26910</name>
</gene>
<dbReference type="Pfam" id="PF22740">
    <property type="entry name" value="PapZ_C"/>
    <property type="match status" value="1"/>
</dbReference>
<protein>
    <submittedName>
        <fullName evidence="7">Uncharacterized P-loop ATPase protein UPF0042</fullName>
    </submittedName>
</protein>
<dbReference type="SUPFAM" id="SSF52540">
    <property type="entry name" value="P-loop containing nucleoside triphosphate hydrolases"/>
    <property type="match status" value="1"/>
</dbReference>
<dbReference type="EMBL" id="CP002987">
    <property type="protein sequence ID" value="AFA49444.1"/>
    <property type="molecule type" value="Genomic_DNA"/>
</dbReference>
<sequence>MTSETSPCHLSPVSLKEKEEVMKIIIITGMSGAGKSQAIQILEDLGFFCVDNIPPQLIVTFVNLCQQSATEIEKIALVTDVRGDVFLDGKDYSLADYKEAKDGIELIFLNARDEVLVSRYQETRRNHPLTNSTGNLLEAIQQERKSLERLREIADEEIDTSDIKVSQLKEKLIKLVENDKDNAKPKVKIYSFGFKYASPMGADYVFDVRFLVNPFYRKELRNLTGEDQTVRDYVMSFPEAQIFLTKLLDLIEFVIPQFYKVSKNTIEIAIGCTGGQHRSVTLAYLLNQALREKGYETNLKHRDIKKNRLEH</sequence>
<dbReference type="HAMAP" id="MF_00636">
    <property type="entry name" value="RapZ_like"/>
    <property type="match status" value="1"/>
</dbReference>
<dbReference type="HOGENOM" id="CLU_059558_0_0_9"/>
<evidence type="ECO:0000259" key="6">
    <source>
        <dbReference type="Pfam" id="PF22740"/>
    </source>
</evidence>
<organism evidence="7 8">
    <name type="scientific">Acetobacterium woodii (strain ATCC 29683 / DSM 1030 / JCM 2381 / KCTC 1655 / WB1)</name>
    <dbReference type="NCBI Taxonomy" id="931626"/>
    <lineage>
        <taxon>Bacteria</taxon>
        <taxon>Bacillati</taxon>
        <taxon>Bacillota</taxon>
        <taxon>Clostridia</taxon>
        <taxon>Eubacteriales</taxon>
        <taxon>Eubacteriaceae</taxon>
        <taxon>Acetobacterium</taxon>
    </lineage>
</organism>
<keyword evidence="2 4" id="KW-0067">ATP-binding</keyword>
<dbReference type="InterPro" id="IPR027417">
    <property type="entry name" value="P-loop_NTPase"/>
</dbReference>
<keyword evidence="3 4" id="KW-0342">GTP-binding</keyword>
<feature type="binding site" evidence="4">
    <location>
        <begin position="29"/>
        <end position="36"/>
    </location>
    <ligand>
        <name>ATP</name>
        <dbReference type="ChEBI" id="CHEBI:30616"/>
    </ligand>
</feature>
<dbReference type="InterPro" id="IPR053931">
    <property type="entry name" value="RapZ_C"/>
</dbReference>
<keyword evidence="1 4" id="KW-0547">Nucleotide-binding</keyword>
<accession>H6LFF7</accession>
<evidence type="ECO:0000259" key="5">
    <source>
        <dbReference type="Pfam" id="PF03668"/>
    </source>
</evidence>
<reference evidence="7 8" key="2">
    <citation type="journal article" date="2012" name="PLoS ONE">
        <title>An ancient pathway combining carbon dioxide fixation with the generation and utilization of a sodium ion gradient for ATP synthesis.</title>
        <authorList>
            <person name="Poehlein A."/>
            <person name="Schmidt S."/>
            <person name="Kaster A.K."/>
            <person name="Goenrich M."/>
            <person name="Vollmers J."/>
            <person name="Thurmer A."/>
            <person name="Bertsch J."/>
            <person name="Schuchmann K."/>
            <person name="Voigt B."/>
            <person name="Hecker M."/>
            <person name="Daniel R."/>
            <person name="Thauer R.K."/>
            <person name="Gottschalk G."/>
            <person name="Muller V."/>
        </authorList>
    </citation>
    <scope>NUCLEOTIDE SEQUENCE [LARGE SCALE GENOMIC DNA]</scope>
    <source>
        <strain evidence="8">ATCC 29683 / DSM 1030 / JCM 2381 / KCTC 1655 / WB1</strain>
    </source>
</reference>
<dbReference type="PANTHER" id="PTHR30448:SF0">
    <property type="entry name" value="RNASE ADAPTER PROTEIN RAPZ"/>
    <property type="match status" value="1"/>
</dbReference>
<dbReference type="PIRSF" id="PIRSF005052">
    <property type="entry name" value="P-loopkin"/>
    <property type="match status" value="1"/>
</dbReference>
<keyword evidence="8" id="KW-1185">Reference proteome</keyword>
<evidence type="ECO:0000256" key="3">
    <source>
        <dbReference type="ARBA" id="ARBA00023134"/>
    </source>
</evidence>
<feature type="domain" description="RapZ C-terminal" evidence="6">
    <location>
        <begin position="186"/>
        <end position="305"/>
    </location>
</feature>
<evidence type="ECO:0000256" key="2">
    <source>
        <dbReference type="ARBA" id="ARBA00022840"/>
    </source>
</evidence>
<dbReference type="eggNOG" id="COG1660">
    <property type="taxonomic scope" value="Bacteria"/>
</dbReference>
<dbReference type="GO" id="GO:0005524">
    <property type="term" value="F:ATP binding"/>
    <property type="evidence" value="ECO:0007669"/>
    <property type="project" value="UniProtKB-UniRule"/>
</dbReference>
<feature type="domain" description="RapZ-like N-terminal" evidence="5">
    <location>
        <begin position="22"/>
        <end position="178"/>
    </location>
</feature>
<dbReference type="Gene3D" id="3.40.50.300">
    <property type="entry name" value="P-loop containing nucleotide triphosphate hydrolases"/>
    <property type="match status" value="1"/>
</dbReference>
<name>H6LFF7_ACEWD</name>
<dbReference type="GO" id="GO:0005525">
    <property type="term" value="F:GTP binding"/>
    <property type="evidence" value="ECO:0007669"/>
    <property type="project" value="UniProtKB-UniRule"/>
</dbReference>
<feature type="binding site" evidence="4">
    <location>
        <begin position="80"/>
        <end position="83"/>
    </location>
    <ligand>
        <name>GTP</name>
        <dbReference type="ChEBI" id="CHEBI:37565"/>
    </ligand>
</feature>
<dbReference type="Proteomes" id="UP000007177">
    <property type="component" value="Chromosome"/>
</dbReference>
<proteinExistence type="inferred from homology"/>
<evidence type="ECO:0000256" key="1">
    <source>
        <dbReference type="ARBA" id="ARBA00022741"/>
    </source>
</evidence>
<dbReference type="InterPro" id="IPR053930">
    <property type="entry name" value="RapZ-like_N"/>
</dbReference>
<dbReference type="PANTHER" id="PTHR30448">
    <property type="entry name" value="RNASE ADAPTER PROTEIN RAPZ"/>
    <property type="match status" value="1"/>
</dbReference>
<evidence type="ECO:0000256" key="4">
    <source>
        <dbReference type="HAMAP-Rule" id="MF_00636"/>
    </source>
</evidence>
<evidence type="ECO:0000313" key="8">
    <source>
        <dbReference type="Proteomes" id="UP000007177"/>
    </source>
</evidence>